<proteinExistence type="predicted"/>
<dbReference type="EMBL" id="MGBR01000001">
    <property type="protein sequence ID" value="OGK73957.1"/>
    <property type="molecule type" value="Genomic_DNA"/>
</dbReference>
<evidence type="ECO:0000313" key="1">
    <source>
        <dbReference type="EMBL" id="OGK73957.1"/>
    </source>
</evidence>
<comment type="caution">
    <text evidence="1">The sequence shown here is derived from an EMBL/GenBank/DDBJ whole genome shotgun (WGS) entry which is preliminary data.</text>
</comment>
<organism evidence="1 2">
    <name type="scientific">Candidatus Roizmanbacteria bacterium RIFOXYD1_FULL_38_12</name>
    <dbReference type="NCBI Taxonomy" id="1802093"/>
    <lineage>
        <taxon>Bacteria</taxon>
        <taxon>Candidatus Roizmaniibacteriota</taxon>
    </lineage>
</organism>
<reference evidence="1 2" key="1">
    <citation type="journal article" date="2016" name="Nat. Commun.">
        <title>Thousands of microbial genomes shed light on interconnected biogeochemical processes in an aquifer system.</title>
        <authorList>
            <person name="Anantharaman K."/>
            <person name="Brown C.T."/>
            <person name="Hug L.A."/>
            <person name="Sharon I."/>
            <person name="Castelle C.J."/>
            <person name="Probst A.J."/>
            <person name="Thomas B.C."/>
            <person name="Singh A."/>
            <person name="Wilkins M.J."/>
            <person name="Karaoz U."/>
            <person name="Brodie E.L."/>
            <person name="Williams K.H."/>
            <person name="Hubbard S.S."/>
            <person name="Banfield J.F."/>
        </authorList>
    </citation>
    <scope>NUCLEOTIDE SEQUENCE [LARGE SCALE GENOMIC DNA]</scope>
</reference>
<evidence type="ECO:0000313" key="2">
    <source>
        <dbReference type="Proteomes" id="UP000177050"/>
    </source>
</evidence>
<protein>
    <submittedName>
        <fullName evidence="1">Uncharacterized protein</fullName>
    </submittedName>
</protein>
<gene>
    <name evidence="1" type="ORF">A3K52_04230</name>
</gene>
<dbReference type="AlphaFoldDB" id="A0A1F7L1F7"/>
<name>A0A1F7L1F7_9BACT</name>
<sequence>MMIAVLDQTTYDASKRGCPIPSDYVPPNLIGDALKPWEYVFNEPLPTFGGLCQRALGTFKQIQDPSNPLTAHIPKVSLLTQLI</sequence>
<dbReference type="Proteomes" id="UP000177050">
    <property type="component" value="Unassembled WGS sequence"/>
</dbReference>
<accession>A0A1F7L1F7</accession>